<reference evidence="1 2" key="1">
    <citation type="journal article" date="2017" name="Curr. Biol.">
        <title>The Evolution of Venom by Co-option of Single-Copy Genes.</title>
        <authorList>
            <person name="Martinson E.O."/>
            <person name="Mrinalini"/>
            <person name="Kelkar Y.D."/>
            <person name="Chang C.H."/>
            <person name="Werren J.H."/>
        </authorList>
    </citation>
    <scope>NUCLEOTIDE SEQUENCE [LARGE SCALE GENOMIC DNA]</scope>
    <source>
        <strain evidence="1 2">Alberta</strain>
        <tissue evidence="1">Whole body</tissue>
    </source>
</reference>
<dbReference type="SUPFAM" id="SSF57756">
    <property type="entry name" value="Retrovirus zinc finger-like domains"/>
    <property type="match status" value="1"/>
</dbReference>
<dbReference type="OrthoDB" id="7698093at2759"/>
<comment type="caution">
    <text evidence="1">The sequence shown here is derived from an EMBL/GenBank/DDBJ whole genome shotgun (WGS) entry which is preliminary data.</text>
</comment>
<dbReference type="GO" id="GO:0008270">
    <property type="term" value="F:zinc ion binding"/>
    <property type="evidence" value="ECO:0007669"/>
    <property type="project" value="InterPro"/>
</dbReference>
<dbReference type="EMBL" id="NNAY01001237">
    <property type="protein sequence ID" value="OXU24645.1"/>
    <property type="molecule type" value="Genomic_DNA"/>
</dbReference>
<evidence type="ECO:0000313" key="2">
    <source>
        <dbReference type="Proteomes" id="UP000215335"/>
    </source>
</evidence>
<keyword evidence="2" id="KW-1185">Reference proteome</keyword>
<sequence length="109" mass="12626">MAIVMLAKGQADELLRIGHVRVGLVNCRIRKRVKVVWCHRCLGFGYRKDKCNNVDRLKLCFKCGGVDHRLAQCQTEPSCFLCNEAGTRRNFKQKIFIKKNFIILEEGDR</sequence>
<evidence type="ECO:0000313" key="1">
    <source>
        <dbReference type="EMBL" id="OXU24645.1"/>
    </source>
</evidence>
<dbReference type="Proteomes" id="UP000215335">
    <property type="component" value="Unassembled WGS sequence"/>
</dbReference>
<dbReference type="AlphaFoldDB" id="A0A232F1Q1"/>
<dbReference type="InterPro" id="IPR036875">
    <property type="entry name" value="Znf_CCHC_sf"/>
</dbReference>
<dbReference type="GO" id="GO:0003676">
    <property type="term" value="F:nucleic acid binding"/>
    <property type="evidence" value="ECO:0007669"/>
    <property type="project" value="InterPro"/>
</dbReference>
<gene>
    <name evidence="1" type="ORF">TSAR_000301</name>
</gene>
<evidence type="ECO:0008006" key="3">
    <source>
        <dbReference type="Google" id="ProtNLM"/>
    </source>
</evidence>
<accession>A0A232F1Q1</accession>
<dbReference type="Gene3D" id="4.10.60.10">
    <property type="entry name" value="Zinc finger, CCHC-type"/>
    <property type="match status" value="1"/>
</dbReference>
<organism evidence="1 2">
    <name type="scientific">Trichomalopsis sarcophagae</name>
    <dbReference type="NCBI Taxonomy" id="543379"/>
    <lineage>
        <taxon>Eukaryota</taxon>
        <taxon>Metazoa</taxon>
        <taxon>Ecdysozoa</taxon>
        <taxon>Arthropoda</taxon>
        <taxon>Hexapoda</taxon>
        <taxon>Insecta</taxon>
        <taxon>Pterygota</taxon>
        <taxon>Neoptera</taxon>
        <taxon>Endopterygota</taxon>
        <taxon>Hymenoptera</taxon>
        <taxon>Apocrita</taxon>
        <taxon>Proctotrupomorpha</taxon>
        <taxon>Chalcidoidea</taxon>
        <taxon>Pteromalidae</taxon>
        <taxon>Pteromalinae</taxon>
        <taxon>Trichomalopsis</taxon>
    </lineage>
</organism>
<protein>
    <recommendedName>
        <fullName evidence="3">CCHC-type domain-containing protein</fullName>
    </recommendedName>
</protein>
<proteinExistence type="predicted"/>
<name>A0A232F1Q1_9HYME</name>